<feature type="domain" description="Integrase catalytic" evidence="1">
    <location>
        <begin position="1414"/>
        <end position="1607"/>
    </location>
</feature>
<organism evidence="2">
    <name type="scientific">Cacopsylla melanoneura</name>
    <dbReference type="NCBI Taxonomy" id="428564"/>
    <lineage>
        <taxon>Eukaryota</taxon>
        <taxon>Metazoa</taxon>
        <taxon>Ecdysozoa</taxon>
        <taxon>Arthropoda</taxon>
        <taxon>Hexapoda</taxon>
        <taxon>Insecta</taxon>
        <taxon>Pterygota</taxon>
        <taxon>Neoptera</taxon>
        <taxon>Paraneoptera</taxon>
        <taxon>Hemiptera</taxon>
        <taxon>Sternorrhyncha</taxon>
        <taxon>Psylloidea</taxon>
        <taxon>Psyllidae</taxon>
        <taxon>Psyllinae</taxon>
        <taxon>Cacopsylla</taxon>
    </lineage>
</organism>
<dbReference type="Pfam" id="PF18701">
    <property type="entry name" value="DUF5641"/>
    <property type="match status" value="1"/>
</dbReference>
<dbReference type="EMBL" id="HBUF01032787">
    <property type="protein sequence ID" value="CAG6615405.1"/>
    <property type="molecule type" value="Transcribed_RNA"/>
</dbReference>
<dbReference type="Gene3D" id="3.30.420.10">
    <property type="entry name" value="Ribonuclease H-like superfamily/Ribonuclease H"/>
    <property type="match status" value="1"/>
</dbReference>
<dbReference type="InterPro" id="IPR036397">
    <property type="entry name" value="RNaseH_sf"/>
</dbReference>
<reference evidence="2" key="1">
    <citation type="submission" date="2021-05" db="EMBL/GenBank/DDBJ databases">
        <authorList>
            <person name="Alioto T."/>
            <person name="Alioto T."/>
            <person name="Gomez Garrido J."/>
        </authorList>
    </citation>
    <scope>NUCLEOTIDE SEQUENCE</scope>
</reference>
<dbReference type="InterPro" id="IPR005312">
    <property type="entry name" value="DUF1759"/>
</dbReference>
<accession>A0A8D8LSK0</accession>
<dbReference type="CDD" id="cd00303">
    <property type="entry name" value="retropepsin_like"/>
    <property type="match status" value="1"/>
</dbReference>
<dbReference type="SUPFAM" id="SSF53098">
    <property type="entry name" value="Ribonuclease H-like"/>
    <property type="match status" value="1"/>
</dbReference>
<name>A0A8D8LSK0_9HEMI</name>
<sequence>MSEKLLRELSNATKKRQQYWVGIQTCFDLIPKLNDETQLGYFTARCERIDSVYDLFGSTQDKIVDLNNQVDEDERVTDVPATRKSFDDMYFAIKATLRKLEVAEPVAPAAAHPSSTPVKLPQINIPVFDGSYDAFSSFRSLFDTLVHTQMGLTPIEKFSYLRSLVSGSALACIQGFSFSENNYNLAYQSLITQFSNKRVVANSICCKIWNFKPLSHESQLRSFIETFHVSIEAFKATGIAQLGDFMFLYMGLRVLDPSTRQAFENSWVGKPDIPQYKDLLEFVRGRVSVSDLLGPPVKTIPFKPSPLKTTVKRSFVTSVEPTTPAATSKSNVCPCCSKPHRLIDCKKFLNLSVPDRYSFLKEKHMCFACLGPHSRQMCHSRFACRQCESKTHHTLLHSSSSREGAAAMPRRDFPNTSTAKPAPAPALNSALSCNVVDPHLPKQVLLGTAVVSVQDHYGHFHDVRALIDGGSMINIITQPLAARLCLPTQPSGLKISGVGSSLPMPASALVSCTIHSKRYPFSISLEAAVLPHIATNIPALPVSQDVINRLAGLPLADPQFCNPAPVQMLIGAQYYAELMRTSEPIISGEPSLVPSNLGVLVMGVTPSLPVSSAPQYTFCISSEGDITSELRRFWEREEIYAPVPASPEDVKCERHFCETFRRDDDGLYVVRLPFRDGSPPDLGNNRAVATNRLLKLEKRFQSQPEFGTLYHANIQDYLDVGHMVVAKEPSDYILTHHGVLKDSSTTKLRVVFNPAEKSSPTHASLNESLMVGPKLQNDITDIMLHFRLQPIVLTTDVKGMYRGIKLDPRDCPFQQILWRPNVTEPIQQLEIQRVCFGVASSPYQALRVMKQLIQDEGHRFPLAANALDHHTYIDDICTGASSVQEAVRLKDELIAMLATAGFELRKWSCSHPDVLKGLPLDYLEKPHLMGDIETIRVLGLQWDPRQDAFTYHVEALSQCDTKRQVLSQIARIYDLSGFVAPVTAWMKVLMQRLWVRGFDWDEPMPSDLQHEWNTFSQELPVLKTLAIPRYVLGTYVHPPALVGFADASSVAMGAVVYLRVVCSDNRVLVNLIRAKSRVAPLKTLTIPRLELGAALLLAQLIDSLGPLRSSLNISDIHLFSDSMVVLSWLNTPVHLLKVFEANRVGKILEITTAEQWSHIATDSNPADLASRGCHPSKLVESDLWWVGPTFLKDEPPEFWPRHPHTALPDLPGLKQPVSVLLSSVPLDGVDVPIIERFSSYLSAQRVIAWILRFKRNASSPVHLRTFDKCLSVSELTQATQCLIRMTQQQYYASEIASVKEGKLPPNLRQLTPFLENDLLRVGGRIGRAPLPYDSRHPFILPSQSHLALLIVRHLHDYSLHSGFKMVVWLVQRRFYIPGLRDLVRKTIFKCVSCFRLAAKPQEAMMGELPVSRFAQGRPFVHTGVDLAGPFLLKDGHRRNSPVIKGYFAIFVCFATKAVHLEVLTSLSADCFLASLDRFIARRGLPSHMFSDQGTNFKGAARIIDETFAFLKSHEPSITDHLSGREIQWTFNAPSNPSSGGLWEAGVRSVKHHLKRILDGRSLHYEEFLTILCRCEAILNSRPIGVPGSCPVDDIQCLTPGHFLIGAPLLARPEPSLADVPENRVSRWELLQQVTQHFWKRWAREYLHTLIQRQKWCDRSENLKVGDIVVMTIDNQPPMNWPLAKVMEVFPPEDGVVRIVSLKTPSGVLTRPVRKLLLLPHCR</sequence>
<dbReference type="Gene3D" id="3.10.10.10">
    <property type="entry name" value="HIV Type 1 Reverse Transcriptase, subunit A, domain 1"/>
    <property type="match status" value="1"/>
</dbReference>
<dbReference type="Pfam" id="PF05380">
    <property type="entry name" value="Peptidase_A17"/>
    <property type="match status" value="1"/>
</dbReference>
<dbReference type="PROSITE" id="PS50994">
    <property type="entry name" value="INTEGRASE"/>
    <property type="match status" value="1"/>
</dbReference>
<dbReference type="GO" id="GO:0003676">
    <property type="term" value="F:nucleic acid binding"/>
    <property type="evidence" value="ECO:0007669"/>
    <property type="project" value="InterPro"/>
</dbReference>
<dbReference type="PANTHER" id="PTHR47331">
    <property type="entry name" value="PHD-TYPE DOMAIN-CONTAINING PROTEIN"/>
    <property type="match status" value="1"/>
</dbReference>
<dbReference type="GO" id="GO:0042575">
    <property type="term" value="C:DNA polymerase complex"/>
    <property type="evidence" value="ECO:0007669"/>
    <property type="project" value="UniProtKB-ARBA"/>
</dbReference>
<dbReference type="Pfam" id="PF03564">
    <property type="entry name" value="DUF1759"/>
    <property type="match status" value="1"/>
</dbReference>
<protein>
    <recommendedName>
        <fullName evidence="1">Integrase catalytic domain-containing protein</fullName>
    </recommendedName>
</protein>
<dbReference type="InterPro" id="IPR040676">
    <property type="entry name" value="DUF5641"/>
</dbReference>
<evidence type="ECO:0000259" key="1">
    <source>
        <dbReference type="PROSITE" id="PS50994"/>
    </source>
</evidence>
<dbReference type="GO" id="GO:0015074">
    <property type="term" value="P:DNA integration"/>
    <property type="evidence" value="ECO:0007669"/>
    <property type="project" value="InterPro"/>
</dbReference>
<dbReference type="InterPro" id="IPR043502">
    <property type="entry name" value="DNA/RNA_pol_sf"/>
</dbReference>
<proteinExistence type="predicted"/>
<dbReference type="Pfam" id="PF17921">
    <property type="entry name" value="Integrase_H2C2"/>
    <property type="match status" value="1"/>
</dbReference>
<dbReference type="InterPro" id="IPR008042">
    <property type="entry name" value="Retrotrans_Pao"/>
</dbReference>
<dbReference type="PANTHER" id="PTHR47331:SF5">
    <property type="entry name" value="RIBONUCLEASE H"/>
    <property type="match status" value="1"/>
</dbReference>
<dbReference type="Gene3D" id="1.10.340.70">
    <property type="match status" value="1"/>
</dbReference>
<dbReference type="Gene3D" id="3.30.70.270">
    <property type="match status" value="1"/>
</dbReference>
<dbReference type="InterPro" id="IPR012337">
    <property type="entry name" value="RNaseH-like_sf"/>
</dbReference>
<dbReference type="InterPro" id="IPR043128">
    <property type="entry name" value="Rev_trsase/Diguanyl_cyclase"/>
</dbReference>
<evidence type="ECO:0000313" key="2">
    <source>
        <dbReference type="EMBL" id="CAG6615405.1"/>
    </source>
</evidence>
<dbReference type="GO" id="GO:0071897">
    <property type="term" value="P:DNA biosynthetic process"/>
    <property type="evidence" value="ECO:0007669"/>
    <property type="project" value="UniProtKB-ARBA"/>
</dbReference>
<dbReference type="InterPro" id="IPR001584">
    <property type="entry name" value="Integrase_cat-core"/>
</dbReference>
<dbReference type="SUPFAM" id="SSF56672">
    <property type="entry name" value="DNA/RNA polymerases"/>
    <property type="match status" value="1"/>
</dbReference>
<dbReference type="InterPro" id="IPR041588">
    <property type="entry name" value="Integrase_H2C2"/>
</dbReference>